<name>A0ABP8B5I4_9SPHI</name>
<gene>
    <name evidence="1" type="ORF">GCM10022289_07740</name>
</gene>
<evidence type="ECO:0000313" key="1">
    <source>
        <dbReference type="EMBL" id="GAA4198660.1"/>
    </source>
</evidence>
<keyword evidence="2" id="KW-1185">Reference proteome</keyword>
<protein>
    <submittedName>
        <fullName evidence="1">Uncharacterized protein</fullName>
    </submittedName>
</protein>
<evidence type="ECO:0000313" key="2">
    <source>
        <dbReference type="Proteomes" id="UP001501772"/>
    </source>
</evidence>
<dbReference type="RefSeq" id="WP_344849647.1">
    <property type="nucleotide sequence ID" value="NZ_BAABBY010000002.1"/>
</dbReference>
<sequence>MIEEIAKKIKLLGKQDTDTTIMIVKTVDKKEGTCTCDEGGVLHTDVRLSAIIDEKLQKYYLFPKVGSTVLVTPIDADYNMQFISAISEPEEMVLQIGEVVFEINKDGFLLQKNNETLKALMIDLIKEIKAMKFTTNAGPTIALVNTPQFSAIENRFEQFLKDN</sequence>
<reference evidence="2" key="1">
    <citation type="journal article" date="2019" name="Int. J. Syst. Evol. Microbiol.">
        <title>The Global Catalogue of Microorganisms (GCM) 10K type strain sequencing project: providing services to taxonomists for standard genome sequencing and annotation.</title>
        <authorList>
            <consortium name="The Broad Institute Genomics Platform"/>
            <consortium name="The Broad Institute Genome Sequencing Center for Infectious Disease"/>
            <person name="Wu L."/>
            <person name="Ma J."/>
        </authorList>
    </citation>
    <scope>NUCLEOTIDE SEQUENCE [LARGE SCALE GENOMIC DNA]</scope>
    <source>
        <strain evidence="2">JCM 17626</strain>
    </source>
</reference>
<comment type="caution">
    <text evidence="1">The sequence shown here is derived from an EMBL/GenBank/DDBJ whole genome shotgun (WGS) entry which is preliminary data.</text>
</comment>
<proteinExistence type="predicted"/>
<organism evidence="1 2">
    <name type="scientific">Pedobacter jeongneungensis</name>
    <dbReference type="NCBI Taxonomy" id="947309"/>
    <lineage>
        <taxon>Bacteria</taxon>
        <taxon>Pseudomonadati</taxon>
        <taxon>Bacteroidota</taxon>
        <taxon>Sphingobacteriia</taxon>
        <taxon>Sphingobacteriales</taxon>
        <taxon>Sphingobacteriaceae</taxon>
        <taxon>Pedobacter</taxon>
    </lineage>
</organism>
<dbReference type="Proteomes" id="UP001501772">
    <property type="component" value="Unassembled WGS sequence"/>
</dbReference>
<accession>A0ABP8B5I4</accession>
<dbReference type="EMBL" id="BAABBY010000002">
    <property type="protein sequence ID" value="GAA4198660.1"/>
    <property type="molecule type" value="Genomic_DNA"/>
</dbReference>